<protein>
    <submittedName>
        <fullName evidence="2">Uncharacterized protein</fullName>
    </submittedName>
</protein>
<name>A0A0D2NW52_HYPSF</name>
<keyword evidence="3" id="KW-1185">Reference proteome</keyword>
<evidence type="ECO:0000313" key="2">
    <source>
        <dbReference type="EMBL" id="KJA20701.1"/>
    </source>
</evidence>
<feature type="compositionally biased region" description="Low complexity" evidence="1">
    <location>
        <begin position="336"/>
        <end position="353"/>
    </location>
</feature>
<accession>A0A0D2NW52</accession>
<feature type="compositionally biased region" description="Polar residues" evidence="1">
    <location>
        <begin position="21"/>
        <end position="33"/>
    </location>
</feature>
<reference evidence="3" key="1">
    <citation type="submission" date="2014-04" db="EMBL/GenBank/DDBJ databases">
        <title>Evolutionary Origins and Diversification of the Mycorrhizal Mutualists.</title>
        <authorList>
            <consortium name="DOE Joint Genome Institute"/>
            <consortium name="Mycorrhizal Genomics Consortium"/>
            <person name="Kohler A."/>
            <person name="Kuo A."/>
            <person name="Nagy L.G."/>
            <person name="Floudas D."/>
            <person name="Copeland A."/>
            <person name="Barry K.W."/>
            <person name="Cichocki N."/>
            <person name="Veneault-Fourrey C."/>
            <person name="LaButti K."/>
            <person name="Lindquist E.A."/>
            <person name="Lipzen A."/>
            <person name="Lundell T."/>
            <person name="Morin E."/>
            <person name="Murat C."/>
            <person name="Riley R."/>
            <person name="Ohm R."/>
            <person name="Sun H."/>
            <person name="Tunlid A."/>
            <person name="Henrissat B."/>
            <person name="Grigoriev I.V."/>
            <person name="Hibbett D.S."/>
            <person name="Martin F."/>
        </authorList>
    </citation>
    <scope>NUCLEOTIDE SEQUENCE [LARGE SCALE GENOMIC DNA]</scope>
    <source>
        <strain evidence="3">FD-334 SS-4</strain>
    </source>
</reference>
<feature type="compositionally biased region" description="Polar residues" evidence="1">
    <location>
        <begin position="367"/>
        <end position="380"/>
    </location>
</feature>
<sequence length="484" mass="53419">MSGPSYRLQTPRPRQAPSPLTFDNSYTAPSVISSHHDSQTLLYDLPSTTSMSPPTSPRSAGRILSPTSPSFPSRSRGTRNGRPTPPPSGRNRSATPSGAASSDLEGFAEHCRAWYYSQDDTAGRLMTQTLATLPPSQRAPFSRIQASIRSAYHRSVNMRRHAEFQAHLSATTPGGSLMPHARANPRAKAAQKERHERMDRFVRNWCTTGMPGTKPFFEALWAVMRLQVIPANLGGAGANRIEWELDDAVFKEAAGKDFMLEAIDFLKGVLAFEETPSLKSPDSAYGHQKYSSIPTIHSRAQTQHASSHQNTSAVASTIQPKRARAPSDPFLDAPQSASLVSSSPSASFNNDSLLASSGTDGEEAPQSPVTTYGESLSQPNFDDGAYDDTEEQYLRVWTSPDLSNPEFLRLIELFPVFVSRRPLPRFPVPQSRHVDIEEGEDEGLEGRQVHFGTGSMWVSSKVRTDAWEGSFWAMFISWWRKVFC</sequence>
<dbReference type="EMBL" id="KN817564">
    <property type="protein sequence ID" value="KJA20701.1"/>
    <property type="molecule type" value="Genomic_DNA"/>
</dbReference>
<evidence type="ECO:0000256" key="1">
    <source>
        <dbReference type="SAM" id="MobiDB-lite"/>
    </source>
</evidence>
<feature type="region of interest" description="Disordered" evidence="1">
    <location>
        <begin position="298"/>
        <end position="384"/>
    </location>
</feature>
<proteinExistence type="predicted"/>
<dbReference type="OMA" id="EHCRAWY"/>
<dbReference type="Proteomes" id="UP000054270">
    <property type="component" value="Unassembled WGS sequence"/>
</dbReference>
<dbReference type="AlphaFoldDB" id="A0A0D2NW52"/>
<organism evidence="2 3">
    <name type="scientific">Hypholoma sublateritium (strain FD-334 SS-4)</name>
    <dbReference type="NCBI Taxonomy" id="945553"/>
    <lineage>
        <taxon>Eukaryota</taxon>
        <taxon>Fungi</taxon>
        <taxon>Dikarya</taxon>
        <taxon>Basidiomycota</taxon>
        <taxon>Agaricomycotina</taxon>
        <taxon>Agaricomycetes</taxon>
        <taxon>Agaricomycetidae</taxon>
        <taxon>Agaricales</taxon>
        <taxon>Agaricineae</taxon>
        <taxon>Strophariaceae</taxon>
        <taxon>Hypholoma</taxon>
    </lineage>
</organism>
<feature type="compositionally biased region" description="Low complexity" evidence="1">
    <location>
        <begin position="65"/>
        <end position="82"/>
    </location>
</feature>
<evidence type="ECO:0000313" key="3">
    <source>
        <dbReference type="Proteomes" id="UP000054270"/>
    </source>
</evidence>
<gene>
    <name evidence="2" type="ORF">HYPSUDRAFT_68242</name>
</gene>
<feature type="compositionally biased region" description="Polar residues" evidence="1">
    <location>
        <begin position="298"/>
        <end position="319"/>
    </location>
</feature>
<dbReference type="OrthoDB" id="2568455at2759"/>
<feature type="region of interest" description="Disordered" evidence="1">
    <location>
        <begin position="1"/>
        <end position="103"/>
    </location>
</feature>